<evidence type="ECO:0000256" key="2">
    <source>
        <dbReference type="ARBA" id="ARBA00022448"/>
    </source>
</evidence>
<protein>
    <submittedName>
        <fullName evidence="11">Na+/H+ antiporter NhaC family protein</fullName>
    </submittedName>
</protein>
<feature type="transmembrane region" description="Helical" evidence="9">
    <location>
        <begin position="239"/>
        <end position="268"/>
    </location>
</feature>
<reference evidence="11 12" key="2">
    <citation type="submission" date="2018-12" db="EMBL/GenBank/DDBJ databases">
        <title>Simiduia agarivorans gen. nov., sp. nov., a marine, agarolytic bacterium isolated from shallow coastal water from Keelung, Taiwan.</title>
        <authorList>
            <person name="Shieh W.Y."/>
        </authorList>
    </citation>
    <scope>NUCLEOTIDE SEQUENCE [LARGE SCALE GENOMIC DNA]</scope>
    <source>
        <strain evidence="11 12">GTF-13</strain>
    </source>
</reference>
<dbReference type="PANTHER" id="PTHR33451:SF5">
    <property type="entry name" value="NA+_H+ ANTIPORTER"/>
    <property type="match status" value="1"/>
</dbReference>
<proteinExistence type="inferred from homology"/>
<evidence type="ECO:0000256" key="9">
    <source>
        <dbReference type="SAM" id="Phobius"/>
    </source>
</evidence>
<evidence type="ECO:0000256" key="8">
    <source>
        <dbReference type="ARBA" id="ARBA00038435"/>
    </source>
</evidence>
<sequence>MNASPARIGSPWALMPLLCFLLIFFGSGLYFHSIGTEFAFYQVKAPVAIIPAIVLALLLGREALSQQVERFLQGVGDSNIIMMCLVFLLAGAFTAVSKAIGGVDATVSLGLQWIPAQWVLPGLFVIAAFIATAMGTSMGTIAAVAPIAIGVAEGASLPLPLTVGAVIGGAMFGDNLSIISDTTIAATRTQGCEMRDKFRLNVLIAAPAALLTIVLLFVLGSAAEVGEPDAVKWWLVLPYLAVLVMALAGINVLVVLFSGILFSGMIGLVQGSFSLSGFANSIYSGYESMLEIMLLSMFIGGLGALMKQQGGLSFLTHWILRFSQRGGLMATRRAGEGAISALVAFSNLFIANNTVAIVLSGGVAKQIAEQHGVDPRRSASLLDIFSCVVQGLLPYGAQILLAASLSGLSPLSLAGSIWYCWLLAAAALLAVVFGVPRVGSPAVSDR</sequence>
<dbReference type="AlphaFoldDB" id="A0A3P3VRA6"/>
<dbReference type="RefSeq" id="WP_125014485.1">
    <property type="nucleotide sequence ID" value="NZ_QWEZ01000001.1"/>
</dbReference>
<name>A0A3P3VRA6_9GAMM</name>
<dbReference type="GO" id="GO:0005886">
    <property type="term" value="C:plasma membrane"/>
    <property type="evidence" value="ECO:0007669"/>
    <property type="project" value="UniProtKB-SubCell"/>
</dbReference>
<evidence type="ECO:0000256" key="3">
    <source>
        <dbReference type="ARBA" id="ARBA00022449"/>
    </source>
</evidence>
<dbReference type="GO" id="GO:0015297">
    <property type="term" value="F:antiporter activity"/>
    <property type="evidence" value="ECO:0007669"/>
    <property type="project" value="UniProtKB-KW"/>
</dbReference>
<evidence type="ECO:0000313" key="12">
    <source>
        <dbReference type="Proteomes" id="UP000280792"/>
    </source>
</evidence>
<keyword evidence="6 9" id="KW-1133">Transmembrane helix</keyword>
<feature type="transmembrane region" description="Helical" evidence="9">
    <location>
        <begin position="38"/>
        <end position="59"/>
    </location>
</feature>
<evidence type="ECO:0000256" key="7">
    <source>
        <dbReference type="ARBA" id="ARBA00023136"/>
    </source>
</evidence>
<keyword evidence="3" id="KW-0050">Antiport</keyword>
<feature type="transmembrane region" description="Helical" evidence="9">
    <location>
        <begin position="416"/>
        <end position="436"/>
    </location>
</feature>
<comment type="caution">
    <text evidence="11">The sequence shown here is derived from an EMBL/GenBank/DDBJ whole genome shotgun (WGS) entry which is preliminary data.</text>
</comment>
<feature type="transmembrane region" description="Helical" evidence="9">
    <location>
        <begin position="198"/>
        <end position="219"/>
    </location>
</feature>
<dbReference type="Pfam" id="PF03553">
    <property type="entry name" value="Na_H_antiporter"/>
    <property type="match status" value="2"/>
</dbReference>
<dbReference type="Proteomes" id="UP000280792">
    <property type="component" value="Unassembled WGS sequence"/>
</dbReference>
<feature type="transmembrane region" description="Helical" evidence="9">
    <location>
        <begin position="80"/>
        <end position="100"/>
    </location>
</feature>
<keyword evidence="12" id="KW-1185">Reference proteome</keyword>
<feature type="transmembrane region" description="Helical" evidence="9">
    <location>
        <begin position="338"/>
        <end position="360"/>
    </location>
</feature>
<feature type="transmembrane region" description="Helical" evidence="9">
    <location>
        <begin position="12"/>
        <end position="32"/>
    </location>
</feature>
<reference evidence="11 12" key="1">
    <citation type="submission" date="2018-08" db="EMBL/GenBank/DDBJ databases">
        <authorList>
            <person name="Khan S.A."/>
        </authorList>
    </citation>
    <scope>NUCLEOTIDE SEQUENCE [LARGE SCALE GENOMIC DNA]</scope>
    <source>
        <strain evidence="11 12">GTF-13</strain>
    </source>
</reference>
<keyword evidence="2" id="KW-0813">Transport</keyword>
<feature type="transmembrane region" description="Helical" evidence="9">
    <location>
        <begin position="381"/>
        <end position="404"/>
    </location>
</feature>
<comment type="similarity">
    <text evidence="8">Belongs to the NhaC Na(+)/H(+) (TC 2.A.35) antiporter family.</text>
</comment>
<evidence type="ECO:0000256" key="1">
    <source>
        <dbReference type="ARBA" id="ARBA00004651"/>
    </source>
</evidence>
<evidence type="ECO:0000256" key="5">
    <source>
        <dbReference type="ARBA" id="ARBA00022692"/>
    </source>
</evidence>
<keyword evidence="7 9" id="KW-0472">Membrane</keyword>
<feature type="transmembrane region" description="Helical" evidence="9">
    <location>
        <begin position="120"/>
        <end position="149"/>
    </location>
</feature>
<dbReference type="EMBL" id="QWEZ01000001">
    <property type="protein sequence ID" value="RRJ84059.1"/>
    <property type="molecule type" value="Genomic_DNA"/>
</dbReference>
<accession>A0A3P3VRA6</accession>
<keyword evidence="4" id="KW-1003">Cell membrane</keyword>
<dbReference type="InterPro" id="IPR018461">
    <property type="entry name" value="Na/H_Antiport_NhaC-like_C"/>
</dbReference>
<feature type="domain" description="Na+/H+ antiporter NhaC-like C-terminal" evidence="10">
    <location>
        <begin position="242"/>
        <end position="434"/>
    </location>
</feature>
<evidence type="ECO:0000313" key="11">
    <source>
        <dbReference type="EMBL" id="RRJ84059.1"/>
    </source>
</evidence>
<evidence type="ECO:0000256" key="4">
    <source>
        <dbReference type="ARBA" id="ARBA00022475"/>
    </source>
</evidence>
<feature type="transmembrane region" description="Helical" evidence="9">
    <location>
        <begin position="289"/>
        <end position="306"/>
    </location>
</feature>
<dbReference type="PANTHER" id="PTHR33451">
    <property type="entry name" value="MALATE-2H(+)/NA(+)-LACTATE ANTIPORTER"/>
    <property type="match status" value="1"/>
</dbReference>
<evidence type="ECO:0000259" key="10">
    <source>
        <dbReference type="Pfam" id="PF03553"/>
    </source>
</evidence>
<dbReference type="InterPro" id="IPR052180">
    <property type="entry name" value="NhaC_Na-H+_Antiporter"/>
</dbReference>
<comment type="subcellular location">
    <subcellularLocation>
        <location evidence="1">Cell membrane</location>
        <topology evidence="1">Multi-pass membrane protein</topology>
    </subcellularLocation>
</comment>
<gene>
    <name evidence="11" type="ORF">D0544_02760</name>
</gene>
<evidence type="ECO:0000256" key="6">
    <source>
        <dbReference type="ARBA" id="ARBA00022989"/>
    </source>
</evidence>
<feature type="domain" description="Na+/H+ antiporter NhaC-like C-terminal" evidence="10">
    <location>
        <begin position="80"/>
        <end position="220"/>
    </location>
</feature>
<keyword evidence="5 9" id="KW-0812">Transmembrane</keyword>
<organism evidence="11 12">
    <name type="scientific">Aestuariirhabdus litorea</name>
    <dbReference type="NCBI Taxonomy" id="2528527"/>
    <lineage>
        <taxon>Bacteria</taxon>
        <taxon>Pseudomonadati</taxon>
        <taxon>Pseudomonadota</taxon>
        <taxon>Gammaproteobacteria</taxon>
        <taxon>Oceanospirillales</taxon>
        <taxon>Aestuariirhabdaceae</taxon>
        <taxon>Aestuariirhabdus</taxon>
    </lineage>
</organism>